<dbReference type="PROSITE" id="PS00624">
    <property type="entry name" value="GMC_OXRED_2"/>
    <property type="match status" value="1"/>
</dbReference>
<evidence type="ECO:0000256" key="4">
    <source>
        <dbReference type="ARBA" id="ARBA00022827"/>
    </source>
</evidence>
<dbReference type="RefSeq" id="XP_020430346.1">
    <property type="nucleotide sequence ID" value="XM_020579671.1"/>
</dbReference>
<evidence type="ECO:0000256" key="5">
    <source>
        <dbReference type="PIRSR" id="PIRSR000137-2"/>
    </source>
</evidence>
<dbReference type="EMBL" id="ADBJ01000038">
    <property type="protein sequence ID" value="EFA78221.1"/>
    <property type="molecule type" value="Genomic_DNA"/>
</dbReference>
<dbReference type="Gene3D" id="3.50.50.60">
    <property type="entry name" value="FAD/NAD(P)-binding domain"/>
    <property type="match status" value="1"/>
</dbReference>
<evidence type="ECO:0000313" key="8">
    <source>
        <dbReference type="EMBL" id="EFA78221.1"/>
    </source>
</evidence>
<protein>
    <recommendedName>
        <fullName evidence="7">Glucose-methanol-choline oxidoreductase N-terminal domain-containing protein</fullName>
    </recommendedName>
</protein>
<dbReference type="InParanoid" id="D3BJZ1"/>
<dbReference type="PIRSF" id="PIRSF000137">
    <property type="entry name" value="Alcohol_oxidase"/>
    <property type="match status" value="1"/>
</dbReference>
<evidence type="ECO:0000256" key="6">
    <source>
        <dbReference type="SAM" id="SignalP"/>
    </source>
</evidence>
<dbReference type="PANTHER" id="PTHR11552:SF147">
    <property type="entry name" value="CHOLINE DEHYDROGENASE, MITOCHONDRIAL"/>
    <property type="match status" value="1"/>
</dbReference>
<dbReference type="SUPFAM" id="SSF54373">
    <property type="entry name" value="FAD-linked reductases, C-terminal domain"/>
    <property type="match status" value="1"/>
</dbReference>
<dbReference type="GO" id="GO:0050660">
    <property type="term" value="F:flavin adenine dinucleotide binding"/>
    <property type="evidence" value="ECO:0007669"/>
    <property type="project" value="InterPro"/>
</dbReference>
<dbReference type="FunCoup" id="D3BJZ1">
    <property type="interactions" value="4"/>
</dbReference>
<feature type="binding site" evidence="5">
    <location>
        <position position="113"/>
    </location>
    <ligand>
        <name>FAD</name>
        <dbReference type="ChEBI" id="CHEBI:57692"/>
    </ligand>
</feature>
<dbReference type="OMA" id="TAGNCVA"/>
<dbReference type="Pfam" id="PF05199">
    <property type="entry name" value="GMC_oxred_C"/>
    <property type="match status" value="1"/>
</dbReference>
<feature type="signal peptide" evidence="6">
    <location>
        <begin position="1"/>
        <end position="17"/>
    </location>
</feature>
<dbReference type="Gene3D" id="3.30.560.10">
    <property type="entry name" value="Glucose Oxidase, domain 3"/>
    <property type="match status" value="1"/>
</dbReference>
<feature type="chain" id="PRO_5003041239" description="Glucose-methanol-choline oxidoreductase N-terminal domain-containing protein" evidence="6">
    <location>
        <begin position="18"/>
        <end position="612"/>
    </location>
</feature>
<dbReference type="STRING" id="670386.D3BJZ1"/>
<feature type="binding site" evidence="5">
    <location>
        <begin position="121"/>
        <end position="124"/>
    </location>
    <ligand>
        <name>FAD</name>
        <dbReference type="ChEBI" id="CHEBI:57692"/>
    </ligand>
</feature>
<comment type="caution">
    <text evidence="8">The sequence shown here is derived from an EMBL/GenBank/DDBJ whole genome shotgun (WGS) entry which is preliminary data.</text>
</comment>
<organism evidence="8 9">
    <name type="scientific">Heterostelium pallidum (strain ATCC 26659 / Pp 5 / PN500)</name>
    <name type="common">Cellular slime mold</name>
    <name type="synonym">Polysphondylium pallidum</name>
    <dbReference type="NCBI Taxonomy" id="670386"/>
    <lineage>
        <taxon>Eukaryota</taxon>
        <taxon>Amoebozoa</taxon>
        <taxon>Evosea</taxon>
        <taxon>Eumycetozoa</taxon>
        <taxon>Dictyostelia</taxon>
        <taxon>Acytosteliales</taxon>
        <taxon>Acytosteliaceae</taxon>
        <taxon>Heterostelium</taxon>
    </lineage>
</organism>
<evidence type="ECO:0000313" key="9">
    <source>
        <dbReference type="Proteomes" id="UP000001396"/>
    </source>
</evidence>
<gene>
    <name evidence="8" type="ORF">PPL_08871</name>
</gene>
<dbReference type="InterPro" id="IPR036188">
    <property type="entry name" value="FAD/NAD-bd_sf"/>
</dbReference>
<evidence type="ECO:0000259" key="7">
    <source>
        <dbReference type="PROSITE" id="PS00624"/>
    </source>
</evidence>
<keyword evidence="6" id="KW-0732">Signal</keyword>
<dbReference type="Proteomes" id="UP000001396">
    <property type="component" value="Unassembled WGS sequence"/>
</dbReference>
<proteinExistence type="inferred from homology"/>
<dbReference type="InterPro" id="IPR012132">
    <property type="entry name" value="GMC_OxRdtase"/>
</dbReference>
<keyword evidence="9" id="KW-1185">Reference proteome</keyword>
<feature type="binding site" evidence="5">
    <location>
        <position position="248"/>
    </location>
    <ligand>
        <name>FAD</name>
        <dbReference type="ChEBI" id="CHEBI:57692"/>
    </ligand>
</feature>
<dbReference type="PANTHER" id="PTHR11552">
    <property type="entry name" value="GLUCOSE-METHANOL-CHOLINE GMC OXIDOREDUCTASE"/>
    <property type="match status" value="1"/>
</dbReference>
<comment type="cofactor">
    <cofactor evidence="1 5">
        <name>FAD</name>
        <dbReference type="ChEBI" id="CHEBI:57692"/>
    </cofactor>
</comment>
<keyword evidence="3" id="KW-0285">Flavoprotein</keyword>
<dbReference type="Pfam" id="PF00732">
    <property type="entry name" value="GMC_oxred_N"/>
    <property type="match status" value="1"/>
</dbReference>
<evidence type="ECO:0000256" key="1">
    <source>
        <dbReference type="ARBA" id="ARBA00001974"/>
    </source>
</evidence>
<accession>D3BJZ1</accession>
<sequence>MLKILFICLLFINIVFGVSYDYIVIGAGSAGSIVSSRLAKNGSSVLVLDAGEESVQTQGLNGQDVAGTQGTFNSKNTYTPQKTFTKYDIPLYWSSVYLTGLNWDIPGAGVAKVTGGCGMHNGMVFQRGQQADYDGWNVGGWNWSSLFPYFLRIETILDPALSASTNHGHSGPIKVKTIPFDQEGNDFIQASASAGLPFNSDFQNDVRDGCGYFQFNIDEHGIRSSPFHKYLLPALSLPNIKLITKVTVLKINFVPSSTSGGPPTARSVLIQFANQSTTIFTANKEIILSAGALNTPKILMNSGIGNSTYLGSYSSKIPNVYSNLPGVGKNLQNHFLAFTVWAYNSPEQRPTFYDLFTETNKFEAGTGDSILATPGFSVGCWLRPNASAVGVSENVMLILPGTLGSTTPYPTLSIGVSISKPKPNNHWIGLSSNQTGSANDFYTKSPELHFSLLNDNDDVQTLIRGILETRRVMSYPPMNSKASSISPPLSISSNSDLSDWVKNNTIAHDHWCGTAKMGAPSDPMAVVDSRLRVIGVNGLRVVDASVIPTIVNSLVHATVMVIAEKGADMILDDNYQPGSSTTTTTTSTTTTTGGGILTLSLTSLSSLSLTSL</sequence>
<dbReference type="GO" id="GO:0016614">
    <property type="term" value="F:oxidoreductase activity, acting on CH-OH group of donors"/>
    <property type="evidence" value="ECO:0007669"/>
    <property type="project" value="InterPro"/>
</dbReference>
<feature type="domain" description="Glucose-methanol-choline oxidoreductase N-terminal" evidence="7">
    <location>
        <begin position="291"/>
        <end position="305"/>
    </location>
</feature>
<dbReference type="InterPro" id="IPR007867">
    <property type="entry name" value="GMC_OxRtase_C"/>
</dbReference>
<dbReference type="InterPro" id="IPR000172">
    <property type="entry name" value="GMC_OxRdtase_N"/>
</dbReference>
<dbReference type="AlphaFoldDB" id="D3BJZ1"/>
<name>D3BJZ1_HETP5</name>
<dbReference type="SUPFAM" id="SSF51905">
    <property type="entry name" value="FAD/NAD(P)-binding domain"/>
    <property type="match status" value="1"/>
</dbReference>
<comment type="similarity">
    <text evidence="2">Belongs to the GMC oxidoreductase family.</text>
</comment>
<reference evidence="8 9" key="1">
    <citation type="journal article" date="2011" name="Genome Res.">
        <title>Phylogeny-wide analysis of social amoeba genomes highlights ancient origins for complex intercellular communication.</title>
        <authorList>
            <person name="Heidel A.J."/>
            <person name="Lawal H.M."/>
            <person name="Felder M."/>
            <person name="Schilde C."/>
            <person name="Helps N.R."/>
            <person name="Tunggal B."/>
            <person name="Rivero F."/>
            <person name="John U."/>
            <person name="Schleicher M."/>
            <person name="Eichinger L."/>
            <person name="Platzer M."/>
            <person name="Noegel A.A."/>
            <person name="Schaap P."/>
            <person name="Gloeckner G."/>
        </authorList>
    </citation>
    <scope>NUCLEOTIDE SEQUENCE [LARGE SCALE GENOMIC DNA]</scope>
    <source>
        <strain evidence="9">ATCC 26659 / Pp 5 / PN500</strain>
    </source>
</reference>
<dbReference type="GeneID" id="31364347"/>
<evidence type="ECO:0000256" key="2">
    <source>
        <dbReference type="ARBA" id="ARBA00010790"/>
    </source>
</evidence>
<evidence type="ECO:0000256" key="3">
    <source>
        <dbReference type="ARBA" id="ARBA00022630"/>
    </source>
</evidence>
<keyword evidence="4 5" id="KW-0274">FAD</keyword>